<keyword evidence="2" id="KW-1185">Reference proteome</keyword>
<protein>
    <submittedName>
        <fullName evidence="1">Uncharacterized protein</fullName>
    </submittedName>
</protein>
<dbReference type="Proteomes" id="UP001054837">
    <property type="component" value="Unassembled WGS sequence"/>
</dbReference>
<dbReference type="AlphaFoldDB" id="A0AAV4MBV2"/>
<comment type="caution">
    <text evidence="1">The sequence shown here is derived from an EMBL/GenBank/DDBJ whole genome shotgun (WGS) entry which is preliminary data.</text>
</comment>
<gene>
    <name evidence="1" type="ORF">CDAR_305511</name>
</gene>
<organism evidence="1 2">
    <name type="scientific">Caerostris darwini</name>
    <dbReference type="NCBI Taxonomy" id="1538125"/>
    <lineage>
        <taxon>Eukaryota</taxon>
        <taxon>Metazoa</taxon>
        <taxon>Ecdysozoa</taxon>
        <taxon>Arthropoda</taxon>
        <taxon>Chelicerata</taxon>
        <taxon>Arachnida</taxon>
        <taxon>Araneae</taxon>
        <taxon>Araneomorphae</taxon>
        <taxon>Entelegynae</taxon>
        <taxon>Araneoidea</taxon>
        <taxon>Araneidae</taxon>
        <taxon>Caerostris</taxon>
    </lineage>
</organism>
<reference evidence="1 2" key="1">
    <citation type="submission" date="2021-06" db="EMBL/GenBank/DDBJ databases">
        <title>Caerostris darwini draft genome.</title>
        <authorList>
            <person name="Kono N."/>
            <person name="Arakawa K."/>
        </authorList>
    </citation>
    <scope>NUCLEOTIDE SEQUENCE [LARGE SCALE GENOMIC DNA]</scope>
</reference>
<proteinExistence type="predicted"/>
<accession>A0AAV4MBV2</accession>
<evidence type="ECO:0000313" key="1">
    <source>
        <dbReference type="EMBL" id="GIX69632.1"/>
    </source>
</evidence>
<evidence type="ECO:0000313" key="2">
    <source>
        <dbReference type="Proteomes" id="UP001054837"/>
    </source>
</evidence>
<name>A0AAV4MBV2_9ARAC</name>
<dbReference type="EMBL" id="BPLQ01000287">
    <property type="protein sequence ID" value="GIX69632.1"/>
    <property type="molecule type" value="Genomic_DNA"/>
</dbReference>
<sequence length="149" mass="17616">MNEELAYSSAAEVVAKYRKLLTWWTFVRVTPRLMHSNIDVIYEMLEVVNISDDSIRKEMRKMKKIAKNSINRCIDIQRNLRSILSLIDMYIADVASYSSEVSDSVNFQYKRIKSMESLAYKLLESYQKQFTKYCDLWNSTVANLYEGYF</sequence>